<dbReference type="RefSeq" id="WP_320754809.1">
    <property type="nucleotide sequence ID" value="NZ_JAWNGA010000001.1"/>
</dbReference>
<comment type="caution">
    <text evidence="2">The sequence shown here is derived from an EMBL/GenBank/DDBJ whole genome shotgun (WGS) entry which is preliminary data.</text>
</comment>
<evidence type="ECO:0000256" key="1">
    <source>
        <dbReference type="SAM" id="MobiDB-lite"/>
    </source>
</evidence>
<dbReference type="Proteomes" id="UP001275049">
    <property type="component" value="Unassembled WGS sequence"/>
</dbReference>
<sequence>MFDFNAALAGGSSLMPDTIGETVSGIIQNAKLQQANDIKTGKPDTWDNGEPKMQILIDVETSQGDPGTFFIKTWGLQKKAFLQAIANSPFKDANSAMANGNRFSVTYLGEGESTKPGFNRPKLYEYKFEPGTATGFEQFDNELPAPATTPATPQPPAQAQPQTQPTGGVDITALIRAGMDDATIASSTGVDINAIALIRANL</sequence>
<gene>
    <name evidence="2" type="ORF">R6G86_00685</name>
</gene>
<name>A0ABU5G4E9_9ACTO</name>
<keyword evidence="3" id="KW-1185">Reference proteome</keyword>
<protein>
    <recommendedName>
        <fullName evidence="4">Single-stranded DNA-binding protein</fullName>
    </recommendedName>
</protein>
<proteinExistence type="predicted"/>
<dbReference type="EMBL" id="JAWNGA010000001">
    <property type="protein sequence ID" value="MDY5132259.1"/>
    <property type="molecule type" value="Genomic_DNA"/>
</dbReference>
<reference evidence="2 3" key="1">
    <citation type="submission" date="2023-10" db="EMBL/GenBank/DDBJ databases">
        <title>Whole Genome based description of the genera Actinobaculum and Actinotignum reveals a complex phylogenetic relationship within the species included in the genus Actinotignum.</title>
        <authorList>
            <person name="Jensen C.S."/>
            <person name="Dargis R."/>
            <person name="Kemp M."/>
            <person name="Christensen J.J."/>
        </authorList>
    </citation>
    <scope>NUCLEOTIDE SEQUENCE [LARGE SCALE GENOMIC DNA]</scope>
    <source>
        <strain evidence="2 3">SLA_B974</strain>
    </source>
</reference>
<organism evidence="2 3">
    <name type="scientific">Actinotignum urinale</name>
    <dbReference type="NCBI Taxonomy" id="190146"/>
    <lineage>
        <taxon>Bacteria</taxon>
        <taxon>Bacillati</taxon>
        <taxon>Actinomycetota</taxon>
        <taxon>Actinomycetes</taxon>
        <taxon>Actinomycetales</taxon>
        <taxon>Actinomycetaceae</taxon>
        <taxon>Actinotignum</taxon>
    </lineage>
</organism>
<evidence type="ECO:0000313" key="2">
    <source>
        <dbReference type="EMBL" id="MDY5132259.1"/>
    </source>
</evidence>
<accession>A0ABU5G4E9</accession>
<feature type="region of interest" description="Disordered" evidence="1">
    <location>
        <begin position="135"/>
        <end position="166"/>
    </location>
</feature>
<evidence type="ECO:0000313" key="3">
    <source>
        <dbReference type="Proteomes" id="UP001275049"/>
    </source>
</evidence>
<evidence type="ECO:0008006" key="4">
    <source>
        <dbReference type="Google" id="ProtNLM"/>
    </source>
</evidence>